<dbReference type="Gene3D" id="3.40.50.2020">
    <property type="match status" value="1"/>
</dbReference>
<protein>
    <submittedName>
        <fullName evidence="2">Phosphoribosyl transferase</fullName>
    </submittedName>
</protein>
<accession>A0ABU1HVL7</accession>
<dbReference type="InterPro" id="IPR000836">
    <property type="entry name" value="PRTase_dom"/>
</dbReference>
<dbReference type="SUPFAM" id="SSF53271">
    <property type="entry name" value="PRTase-like"/>
    <property type="match status" value="1"/>
</dbReference>
<organism evidence="2 3">
    <name type="scientific">Microbacterium foliorum</name>
    <dbReference type="NCBI Taxonomy" id="104336"/>
    <lineage>
        <taxon>Bacteria</taxon>
        <taxon>Bacillati</taxon>
        <taxon>Actinomycetota</taxon>
        <taxon>Actinomycetes</taxon>
        <taxon>Micrococcales</taxon>
        <taxon>Microbacteriaceae</taxon>
        <taxon>Microbacterium</taxon>
    </lineage>
</organism>
<gene>
    <name evidence="2" type="ORF">QE375_003654</name>
</gene>
<comment type="caution">
    <text evidence="2">The sequence shown here is derived from an EMBL/GenBank/DDBJ whole genome shotgun (WGS) entry which is preliminary data.</text>
</comment>
<dbReference type="EMBL" id="JAVIZQ010000001">
    <property type="protein sequence ID" value="MDR6144100.1"/>
    <property type="molecule type" value="Genomic_DNA"/>
</dbReference>
<dbReference type="Gene3D" id="3.30.1310.20">
    <property type="entry name" value="PRTase-like"/>
    <property type="match status" value="1"/>
</dbReference>
<dbReference type="Proteomes" id="UP001249291">
    <property type="component" value="Unassembled WGS sequence"/>
</dbReference>
<evidence type="ECO:0000259" key="1">
    <source>
        <dbReference type="Pfam" id="PF00156"/>
    </source>
</evidence>
<evidence type="ECO:0000313" key="2">
    <source>
        <dbReference type="EMBL" id="MDR6144100.1"/>
    </source>
</evidence>
<dbReference type="GO" id="GO:0016740">
    <property type="term" value="F:transferase activity"/>
    <property type="evidence" value="ECO:0007669"/>
    <property type="project" value="UniProtKB-KW"/>
</dbReference>
<dbReference type="RefSeq" id="WP_309693980.1">
    <property type="nucleotide sequence ID" value="NZ_JAVIZQ010000001.1"/>
</dbReference>
<feature type="domain" description="Phosphoribosyltransferase" evidence="1">
    <location>
        <begin position="21"/>
        <end position="188"/>
    </location>
</feature>
<reference evidence="2 3" key="1">
    <citation type="submission" date="2023-08" db="EMBL/GenBank/DDBJ databases">
        <title>Functional and genomic diversity of the sorghum phyllosphere microbiome.</title>
        <authorList>
            <person name="Shade A."/>
        </authorList>
    </citation>
    <scope>NUCLEOTIDE SEQUENCE [LARGE SCALE GENOMIC DNA]</scope>
    <source>
        <strain evidence="2 3">SORGH_AS_0445</strain>
    </source>
</reference>
<dbReference type="InterPro" id="IPR029057">
    <property type="entry name" value="PRTase-like"/>
</dbReference>
<keyword evidence="2" id="KW-0808">Transferase</keyword>
<keyword evidence="3" id="KW-1185">Reference proteome</keyword>
<dbReference type="CDD" id="cd06223">
    <property type="entry name" value="PRTases_typeI"/>
    <property type="match status" value="1"/>
</dbReference>
<dbReference type="Pfam" id="PF00156">
    <property type="entry name" value="Pribosyltran"/>
    <property type="match status" value="1"/>
</dbReference>
<evidence type="ECO:0000313" key="3">
    <source>
        <dbReference type="Proteomes" id="UP001249291"/>
    </source>
</evidence>
<name>A0ABU1HVL7_9MICO</name>
<proteinExistence type="predicted"/>
<sequence>MFQDRADAGHLLGLHLAAIGVTASVVCGLPRGGVPIAAEVARSLGIPLDVIVVRKLGLPSHPEVAMGAIGEERICLIDAGLVRRLGVTQDEMDAVEVRERAVLNRRAAALHAQHPPLDLSGRTVLIVDDGIATGAKASAACFVARERGAARVIVAAPVGARDAVTRVDGADQVICLELPADFLAVGQYYRDFSQTTDADVSRILSVRPLR</sequence>